<keyword evidence="1" id="KW-0812">Transmembrane</keyword>
<sequence>MAAPGALAVGQRRPKPMIAGVTEAMCLLLVFIAVIIICPHLA</sequence>
<evidence type="ECO:0000313" key="3">
    <source>
        <dbReference type="Proteomes" id="UP000262177"/>
    </source>
</evidence>
<organism evidence="2 3">
    <name type="scientific">Bifidobacterium bifidum LMG 13195</name>
    <dbReference type="NCBI Taxonomy" id="1207542"/>
    <lineage>
        <taxon>Bacteria</taxon>
        <taxon>Bacillati</taxon>
        <taxon>Actinomycetota</taxon>
        <taxon>Actinomycetes</taxon>
        <taxon>Bifidobacteriales</taxon>
        <taxon>Bifidobacteriaceae</taxon>
        <taxon>Bifidobacterium</taxon>
    </lineage>
</organism>
<name>A0A286TB56_BIFBI</name>
<protein>
    <submittedName>
        <fullName evidence="2">Uncharacterized protein</fullName>
    </submittedName>
</protein>
<accession>A0A286TB56</accession>
<dbReference type="AlphaFoldDB" id="A0A286TB56"/>
<dbReference type="EMBL" id="AP018131">
    <property type="protein sequence ID" value="BBA47592.1"/>
    <property type="molecule type" value="Genomic_DNA"/>
</dbReference>
<dbReference type="Proteomes" id="UP000262177">
    <property type="component" value="Chromosome"/>
</dbReference>
<proteinExistence type="predicted"/>
<reference evidence="2 3" key="1">
    <citation type="journal article" date="2017" name="Biosci. Biotechnol. Biochem.">
        <title>Identification and characterization of a sulfoglycosidase from Bifidobacterium bifidum implicated in mucin glycan utilization.</title>
        <authorList>
            <person name="Katoh T."/>
            <person name="Maeshibu T."/>
            <person name="Kikkawa K."/>
            <person name="Gotoh A."/>
            <person name="Tomabechi Y."/>
            <person name="Nakamura M."/>
            <person name="Liao W.-H."/>
            <person name="Yamaguchi M."/>
            <person name="Ashida H."/>
            <person name="Yamamoto K."/>
            <person name="Katayama T."/>
        </authorList>
    </citation>
    <scope>NUCLEOTIDE SEQUENCE [LARGE SCALE GENOMIC DNA]</scope>
    <source>
        <strain evidence="2 3">JCM 7004</strain>
    </source>
</reference>
<evidence type="ECO:0000313" key="2">
    <source>
        <dbReference type="EMBL" id="BBA47592.1"/>
    </source>
</evidence>
<evidence type="ECO:0000256" key="1">
    <source>
        <dbReference type="SAM" id="Phobius"/>
    </source>
</evidence>
<feature type="transmembrane region" description="Helical" evidence="1">
    <location>
        <begin position="17"/>
        <end position="38"/>
    </location>
</feature>
<gene>
    <name evidence="2" type="ORF">BBJK_00821</name>
</gene>
<keyword evidence="1" id="KW-1133">Transmembrane helix</keyword>
<keyword evidence="1" id="KW-0472">Membrane</keyword>